<organism evidence="2 3">
    <name type="scientific">Eumeta variegata</name>
    <name type="common">Bagworm moth</name>
    <name type="synonym">Eumeta japonica</name>
    <dbReference type="NCBI Taxonomy" id="151549"/>
    <lineage>
        <taxon>Eukaryota</taxon>
        <taxon>Metazoa</taxon>
        <taxon>Ecdysozoa</taxon>
        <taxon>Arthropoda</taxon>
        <taxon>Hexapoda</taxon>
        <taxon>Insecta</taxon>
        <taxon>Pterygota</taxon>
        <taxon>Neoptera</taxon>
        <taxon>Endopterygota</taxon>
        <taxon>Lepidoptera</taxon>
        <taxon>Glossata</taxon>
        <taxon>Ditrysia</taxon>
        <taxon>Tineoidea</taxon>
        <taxon>Psychidae</taxon>
        <taxon>Oiketicinae</taxon>
        <taxon>Eumeta</taxon>
    </lineage>
</organism>
<evidence type="ECO:0000313" key="3">
    <source>
        <dbReference type="Proteomes" id="UP000299102"/>
    </source>
</evidence>
<sequence>MSHLGVPEYRFVRRASSAAVHDGPAVVSSRSRRRSCCVRLFAGGVGGAAIDRAPAGGRAANSRERLSRSPLPHYGRQLRLVSEER</sequence>
<feature type="region of interest" description="Disordered" evidence="1">
    <location>
        <begin position="54"/>
        <end position="85"/>
    </location>
</feature>
<protein>
    <submittedName>
        <fullName evidence="2">Uncharacterized protein</fullName>
    </submittedName>
</protein>
<evidence type="ECO:0000313" key="2">
    <source>
        <dbReference type="EMBL" id="GBP63614.1"/>
    </source>
</evidence>
<dbReference type="AlphaFoldDB" id="A0A4C1XM83"/>
<gene>
    <name evidence="2" type="ORF">EVAR_54443_1</name>
</gene>
<name>A0A4C1XM83_EUMVA</name>
<accession>A0A4C1XM83</accession>
<reference evidence="2 3" key="1">
    <citation type="journal article" date="2019" name="Commun. Biol.">
        <title>The bagworm genome reveals a unique fibroin gene that provides high tensile strength.</title>
        <authorList>
            <person name="Kono N."/>
            <person name="Nakamura H."/>
            <person name="Ohtoshi R."/>
            <person name="Tomita M."/>
            <person name="Numata K."/>
            <person name="Arakawa K."/>
        </authorList>
    </citation>
    <scope>NUCLEOTIDE SEQUENCE [LARGE SCALE GENOMIC DNA]</scope>
</reference>
<dbReference type="EMBL" id="BGZK01000874">
    <property type="protein sequence ID" value="GBP63614.1"/>
    <property type="molecule type" value="Genomic_DNA"/>
</dbReference>
<evidence type="ECO:0000256" key="1">
    <source>
        <dbReference type="SAM" id="MobiDB-lite"/>
    </source>
</evidence>
<comment type="caution">
    <text evidence="2">The sequence shown here is derived from an EMBL/GenBank/DDBJ whole genome shotgun (WGS) entry which is preliminary data.</text>
</comment>
<dbReference type="Proteomes" id="UP000299102">
    <property type="component" value="Unassembled WGS sequence"/>
</dbReference>
<keyword evidence="3" id="KW-1185">Reference proteome</keyword>
<proteinExistence type="predicted"/>